<feature type="transmembrane region" description="Helical" evidence="7">
    <location>
        <begin position="146"/>
        <end position="167"/>
    </location>
</feature>
<dbReference type="PANTHER" id="PTHR31769">
    <property type="entry name" value="OS07G0462200 PROTEIN-RELATED"/>
    <property type="match status" value="1"/>
</dbReference>
<comment type="subcellular location">
    <subcellularLocation>
        <location evidence="1">Endomembrane system</location>
        <topology evidence="1">Multi-pass membrane protein</topology>
    </subcellularLocation>
</comment>
<protein>
    <submittedName>
        <fullName evidence="8">Uncharacterized protein</fullName>
    </submittedName>
</protein>
<dbReference type="AlphaFoldDB" id="A0ABC8KRJ0"/>
<keyword evidence="9" id="KW-1185">Reference proteome</keyword>
<reference evidence="8 9" key="1">
    <citation type="submission" date="2022-03" db="EMBL/GenBank/DDBJ databases">
        <authorList>
            <person name="Macdonald S."/>
            <person name="Ahmed S."/>
            <person name="Newling K."/>
        </authorList>
    </citation>
    <scope>NUCLEOTIDE SEQUENCE [LARGE SCALE GENOMIC DNA]</scope>
</reference>
<comment type="caution">
    <text evidence="8">The sequence shown here is derived from an EMBL/GenBank/DDBJ whole genome shotgun (WGS) entry which is preliminary data.</text>
</comment>
<gene>
    <name evidence="8" type="ORF">ERUC_LOCUS24555</name>
</gene>
<accession>A0ABC8KRJ0</accession>
<feature type="transmembrane region" description="Helical" evidence="7">
    <location>
        <begin position="12"/>
        <end position="36"/>
    </location>
</feature>
<evidence type="ECO:0000256" key="1">
    <source>
        <dbReference type="ARBA" id="ARBA00004127"/>
    </source>
</evidence>
<keyword evidence="4 7" id="KW-1133">Transmembrane helix</keyword>
<evidence type="ECO:0000256" key="6">
    <source>
        <dbReference type="ARBA" id="ARBA00029467"/>
    </source>
</evidence>
<proteinExistence type="inferred from homology"/>
<dbReference type="Pfam" id="PF06749">
    <property type="entry name" value="DUF1218"/>
    <property type="match status" value="1"/>
</dbReference>
<evidence type="ECO:0000256" key="3">
    <source>
        <dbReference type="ARBA" id="ARBA00022729"/>
    </source>
</evidence>
<dbReference type="Proteomes" id="UP001642260">
    <property type="component" value="Unassembled WGS sequence"/>
</dbReference>
<dbReference type="InterPro" id="IPR052222">
    <property type="entry name" value="DESIGUAL"/>
</dbReference>
<sequence length="173" mass="18704">MGEGEEKKKSGCFNVVIVLCIFLIVGLDIFAGFMAMQAEVAQEAVKHTRLWLVECKSPSQRAFVLGIIALGCLVAAHIIAIMIGCSISNMLKLLVVPKISGYINMACLSLTWMVATAGAVILTMGIWTNRESRSKCGFTNKNILSLGSKVCFLHAIVSVVLYLTTIVSKKCCL</sequence>
<evidence type="ECO:0000256" key="2">
    <source>
        <dbReference type="ARBA" id="ARBA00022692"/>
    </source>
</evidence>
<feature type="transmembrane region" description="Helical" evidence="7">
    <location>
        <begin position="99"/>
        <end position="126"/>
    </location>
</feature>
<dbReference type="InterPro" id="IPR009606">
    <property type="entry name" value="DEAL/Modifying_wall_lignin1/2"/>
</dbReference>
<evidence type="ECO:0000313" key="9">
    <source>
        <dbReference type="Proteomes" id="UP001642260"/>
    </source>
</evidence>
<evidence type="ECO:0000313" key="8">
    <source>
        <dbReference type="EMBL" id="CAH8358799.1"/>
    </source>
</evidence>
<feature type="transmembrane region" description="Helical" evidence="7">
    <location>
        <begin position="62"/>
        <end position="87"/>
    </location>
</feature>
<comment type="similarity">
    <text evidence="6">Belongs to the DESIGUAL family.</text>
</comment>
<keyword evidence="3" id="KW-0732">Signal</keyword>
<keyword evidence="2 7" id="KW-0812">Transmembrane</keyword>
<evidence type="ECO:0000256" key="5">
    <source>
        <dbReference type="ARBA" id="ARBA00023136"/>
    </source>
</evidence>
<dbReference type="EMBL" id="CAKOAT010253599">
    <property type="protein sequence ID" value="CAH8358799.1"/>
    <property type="molecule type" value="Genomic_DNA"/>
</dbReference>
<evidence type="ECO:0000256" key="4">
    <source>
        <dbReference type="ARBA" id="ARBA00022989"/>
    </source>
</evidence>
<name>A0ABC8KRJ0_ERUVS</name>
<organism evidence="8 9">
    <name type="scientific">Eruca vesicaria subsp. sativa</name>
    <name type="common">Garden rocket</name>
    <name type="synonym">Eruca sativa</name>
    <dbReference type="NCBI Taxonomy" id="29727"/>
    <lineage>
        <taxon>Eukaryota</taxon>
        <taxon>Viridiplantae</taxon>
        <taxon>Streptophyta</taxon>
        <taxon>Embryophyta</taxon>
        <taxon>Tracheophyta</taxon>
        <taxon>Spermatophyta</taxon>
        <taxon>Magnoliopsida</taxon>
        <taxon>eudicotyledons</taxon>
        <taxon>Gunneridae</taxon>
        <taxon>Pentapetalae</taxon>
        <taxon>rosids</taxon>
        <taxon>malvids</taxon>
        <taxon>Brassicales</taxon>
        <taxon>Brassicaceae</taxon>
        <taxon>Brassiceae</taxon>
        <taxon>Eruca</taxon>
    </lineage>
</organism>
<evidence type="ECO:0000256" key="7">
    <source>
        <dbReference type="SAM" id="Phobius"/>
    </source>
</evidence>
<dbReference type="GO" id="GO:0012505">
    <property type="term" value="C:endomembrane system"/>
    <property type="evidence" value="ECO:0007669"/>
    <property type="project" value="UniProtKB-SubCell"/>
</dbReference>
<keyword evidence="5 7" id="KW-0472">Membrane</keyword>